<feature type="transmembrane region" description="Helical" evidence="6">
    <location>
        <begin position="430"/>
        <end position="450"/>
    </location>
</feature>
<feature type="transmembrane region" description="Helical" evidence="6">
    <location>
        <begin position="462"/>
        <end position="481"/>
    </location>
</feature>
<keyword evidence="4 6" id="KW-1133">Transmembrane helix</keyword>
<feature type="transmembrane region" description="Helical" evidence="6">
    <location>
        <begin position="501"/>
        <end position="519"/>
    </location>
</feature>
<dbReference type="InterPro" id="IPR037185">
    <property type="entry name" value="EmrE-like"/>
</dbReference>
<keyword evidence="8" id="KW-1185">Reference proteome</keyword>
<dbReference type="OrthoDB" id="6428174at2759"/>
<accession>A0A8X6WPH4</accession>
<dbReference type="Pfam" id="PF05653">
    <property type="entry name" value="Mg_trans_NIPA"/>
    <property type="match status" value="1"/>
</dbReference>
<proteinExistence type="inferred from homology"/>
<evidence type="ECO:0000256" key="5">
    <source>
        <dbReference type="ARBA" id="ARBA00023136"/>
    </source>
</evidence>
<feature type="transmembrane region" description="Helical" evidence="6">
    <location>
        <begin position="325"/>
        <end position="353"/>
    </location>
</feature>
<feature type="transmembrane region" description="Helical" evidence="6">
    <location>
        <begin position="396"/>
        <end position="424"/>
    </location>
</feature>
<dbReference type="PANTHER" id="PTHR12570:SF92">
    <property type="entry name" value="SPICHTHYIN, ISOFORM B"/>
    <property type="match status" value="1"/>
</dbReference>
<feature type="transmembrane region" description="Helical" evidence="6">
    <location>
        <begin position="526"/>
        <end position="547"/>
    </location>
</feature>
<keyword evidence="5 6" id="KW-0472">Membrane</keyword>
<dbReference type="GO" id="GO:0016020">
    <property type="term" value="C:membrane"/>
    <property type="evidence" value="ECO:0007669"/>
    <property type="project" value="UniProtKB-SubCell"/>
</dbReference>
<comment type="caution">
    <text evidence="7">The sequence shown here is derived from an EMBL/GenBank/DDBJ whole genome shotgun (WGS) entry which is preliminary data.</text>
</comment>
<dbReference type="InterPro" id="IPR008521">
    <property type="entry name" value="Mg_trans_NIPA"/>
</dbReference>
<dbReference type="SUPFAM" id="SSF103481">
    <property type="entry name" value="Multidrug resistance efflux transporter EmrE"/>
    <property type="match status" value="1"/>
</dbReference>
<dbReference type="GO" id="GO:0015095">
    <property type="term" value="F:magnesium ion transmembrane transporter activity"/>
    <property type="evidence" value="ECO:0007669"/>
    <property type="project" value="InterPro"/>
</dbReference>
<protein>
    <submittedName>
        <fullName evidence="7">Probable magnesium transporter NIPA1</fullName>
    </submittedName>
</protein>
<gene>
    <name evidence="7" type="primary">At3g23870</name>
    <name evidence="7" type="ORF">TNIN_360721</name>
</gene>
<evidence type="ECO:0000313" key="7">
    <source>
        <dbReference type="EMBL" id="GFY37421.1"/>
    </source>
</evidence>
<sequence>MKKLGIFLLDSDSELSEVSISSQPMRQRGFLIVFYHWSSRQRTASCDKVLEVTQVNNSKMNLESTTTIKNVNEDEELFNNSYYPLYRNKSRNERKANHVPFIVRTSQSTSKNANCYKHTIIPLLDLLKEHGLNFEQRSVDSTELSGWFATLDGRQPSKLYFKAALNIKHLLPIKLNRKTIFPSKKAEETVNIFTSKAIYFDTLEKARLLIASKNFYIQQKSRIEILLEIDSGRNFERKNNDRHERSGNTISRLFQRDTNTKPLKFQKFKAGSIYLGLLCATIASILCGLSFVLKKRSLLTMDKKEVYYRNKEWWMAHSLMMIGDVLHFVAFFFAPAVLVCVLQMLMILVTAFASSSILGEKINKYWKLAFATSIGGCLVIIVHVPKEPHIYNIETFIYLATAPLFLAYNFLLLLVTAIMMRFFIPKWGLIISLAFTVQSAIFGSVVVVALKGVLLVFTDRLFHWLPITCGLIVGVCLLLQFEYLNKALHFYNTVVVTTQYYVLYSAFVIISLSLLFEVWKKSSDESLLIIFLGCATTIMGVLIFAIFQEEDATFDFSKLFVGPDGANK</sequence>
<feature type="transmembrane region" description="Helical" evidence="6">
    <location>
        <begin position="273"/>
        <end position="293"/>
    </location>
</feature>
<feature type="transmembrane region" description="Helical" evidence="6">
    <location>
        <begin position="365"/>
        <end position="384"/>
    </location>
</feature>
<evidence type="ECO:0000256" key="3">
    <source>
        <dbReference type="ARBA" id="ARBA00022692"/>
    </source>
</evidence>
<comment type="similarity">
    <text evidence="2">Belongs to the NIPA family.</text>
</comment>
<dbReference type="EMBL" id="BMAV01000290">
    <property type="protein sequence ID" value="GFY37421.1"/>
    <property type="molecule type" value="Genomic_DNA"/>
</dbReference>
<organism evidence="7 8">
    <name type="scientific">Trichonephila inaurata madagascariensis</name>
    <dbReference type="NCBI Taxonomy" id="2747483"/>
    <lineage>
        <taxon>Eukaryota</taxon>
        <taxon>Metazoa</taxon>
        <taxon>Ecdysozoa</taxon>
        <taxon>Arthropoda</taxon>
        <taxon>Chelicerata</taxon>
        <taxon>Arachnida</taxon>
        <taxon>Araneae</taxon>
        <taxon>Araneomorphae</taxon>
        <taxon>Entelegynae</taxon>
        <taxon>Araneoidea</taxon>
        <taxon>Nephilidae</taxon>
        <taxon>Trichonephila</taxon>
        <taxon>Trichonephila inaurata</taxon>
    </lineage>
</organism>
<evidence type="ECO:0000313" key="8">
    <source>
        <dbReference type="Proteomes" id="UP000886998"/>
    </source>
</evidence>
<evidence type="ECO:0000256" key="4">
    <source>
        <dbReference type="ARBA" id="ARBA00022989"/>
    </source>
</evidence>
<evidence type="ECO:0000256" key="1">
    <source>
        <dbReference type="ARBA" id="ARBA00004141"/>
    </source>
</evidence>
<evidence type="ECO:0000256" key="2">
    <source>
        <dbReference type="ARBA" id="ARBA00007230"/>
    </source>
</evidence>
<name>A0A8X6WPH4_9ARAC</name>
<reference evidence="7" key="1">
    <citation type="submission" date="2020-08" db="EMBL/GenBank/DDBJ databases">
        <title>Multicomponent nature underlies the extraordinary mechanical properties of spider dragline silk.</title>
        <authorList>
            <person name="Kono N."/>
            <person name="Nakamura H."/>
            <person name="Mori M."/>
            <person name="Yoshida Y."/>
            <person name="Ohtoshi R."/>
            <person name="Malay A.D."/>
            <person name="Moran D.A.P."/>
            <person name="Tomita M."/>
            <person name="Numata K."/>
            <person name="Arakawa K."/>
        </authorList>
    </citation>
    <scope>NUCLEOTIDE SEQUENCE</scope>
</reference>
<comment type="subcellular location">
    <subcellularLocation>
        <location evidence="1">Membrane</location>
        <topology evidence="1">Multi-pass membrane protein</topology>
    </subcellularLocation>
</comment>
<dbReference type="PANTHER" id="PTHR12570">
    <property type="match status" value="1"/>
</dbReference>
<dbReference type="Proteomes" id="UP000886998">
    <property type="component" value="Unassembled WGS sequence"/>
</dbReference>
<keyword evidence="3 6" id="KW-0812">Transmembrane</keyword>
<dbReference type="AlphaFoldDB" id="A0A8X6WPH4"/>
<evidence type="ECO:0000256" key="6">
    <source>
        <dbReference type="SAM" id="Phobius"/>
    </source>
</evidence>